<keyword evidence="5" id="KW-1185">Reference proteome</keyword>
<feature type="domain" description="Transposase InsH N-terminal" evidence="2">
    <location>
        <begin position="18"/>
        <end position="109"/>
    </location>
</feature>
<feature type="domain" description="Excalibur calcium-binding" evidence="3">
    <location>
        <begin position="259"/>
        <end position="291"/>
    </location>
</feature>
<dbReference type="PANTHER" id="PTHR33408">
    <property type="entry name" value="TRANSPOSASE"/>
    <property type="match status" value="1"/>
</dbReference>
<evidence type="ECO:0000259" key="2">
    <source>
        <dbReference type="Pfam" id="PF05598"/>
    </source>
</evidence>
<evidence type="ECO:0000259" key="3">
    <source>
        <dbReference type="Pfam" id="PF05901"/>
    </source>
</evidence>
<evidence type="ECO:0000313" key="5">
    <source>
        <dbReference type="Proteomes" id="UP000672039"/>
    </source>
</evidence>
<accession>A0ABX7X0R3</accession>
<feature type="transmembrane region" description="Helical" evidence="1">
    <location>
        <begin position="160"/>
        <end position="177"/>
    </location>
</feature>
<organism evidence="4 5">
    <name type="scientific">Thiothrix litoralis</name>
    <dbReference type="NCBI Taxonomy" id="2891210"/>
    <lineage>
        <taxon>Bacteria</taxon>
        <taxon>Pseudomonadati</taxon>
        <taxon>Pseudomonadota</taxon>
        <taxon>Gammaproteobacteria</taxon>
        <taxon>Thiotrichales</taxon>
        <taxon>Thiotrichaceae</taxon>
        <taxon>Thiothrix</taxon>
    </lineage>
</organism>
<keyword evidence="1" id="KW-1133">Transmembrane helix</keyword>
<dbReference type="InterPro" id="IPR008490">
    <property type="entry name" value="Transposase_InsH_N"/>
</dbReference>
<keyword evidence="1" id="KW-0812">Transmembrane</keyword>
<sequence length="296" mass="33122">MARYKPIHQGVKLLAVDFDRQILHGTFEYALRHLVDKELDLEDFHQRYKNDVQGAAAFDPAVLLKIILLAYSRGIISSRKIESACRENMLFIAISGDSQPHFTTLAAFIANAGELITKLSTQVLLICDRQGLIGKEMFDLAQQTRTLDNNKRNKFDMKNIILITLLVGIGWYGNFFYKQHQLSLLNTPSNAAPTIATKCITKDGHVIYGSVPVGTVCERKEPIDGALTIIGGESPRIDKQNSYSQSGKSSSFRCDGRVYCSQMNSCEEATFFLNNCPNLKMDGNNDGIPCEKQWCK</sequence>
<dbReference type="Pfam" id="PF05598">
    <property type="entry name" value="DUF772"/>
    <property type="match status" value="1"/>
</dbReference>
<evidence type="ECO:0000256" key="1">
    <source>
        <dbReference type="SAM" id="Phobius"/>
    </source>
</evidence>
<evidence type="ECO:0000313" key="4">
    <source>
        <dbReference type="EMBL" id="QTR48358.1"/>
    </source>
</evidence>
<dbReference type="Proteomes" id="UP000672039">
    <property type="component" value="Chromosome"/>
</dbReference>
<reference evidence="4 5" key="1">
    <citation type="submission" date="2021-04" db="EMBL/GenBank/DDBJ databases">
        <title>Genomics, taxonomy and metabolism of representatives of sulfur bacteria of the genus Thiothrix: Thiothrix fructosivorans QT, Thiothrix unzii A1T and three new species, Thiothrix subterranea sp. nov., Thiothrix litoralis sp. nov. and 'Candidatus Thiothrix anitrata' sp. nov.</title>
        <authorList>
            <person name="Ravin N.V."/>
            <person name="Smolyakov D."/>
            <person name="Rudenko T.S."/>
            <person name="Mardanov A.V."/>
            <person name="Beletsky A.V."/>
            <person name="Markov N.D."/>
            <person name="Fomenkov A.I."/>
            <person name="Roberts R.J."/>
            <person name="Karnachuk O.V."/>
            <person name="Novikov A."/>
            <person name="Grabovich M.Y."/>
        </authorList>
    </citation>
    <scope>NUCLEOTIDE SEQUENCE [LARGE SCALE GENOMIC DNA]</scope>
    <source>
        <strain evidence="4 5">AS</strain>
    </source>
</reference>
<keyword evidence="1" id="KW-0472">Membrane</keyword>
<proteinExistence type="predicted"/>
<dbReference type="RefSeq" id="WP_210224561.1">
    <property type="nucleotide sequence ID" value="NZ_CP072801.1"/>
</dbReference>
<gene>
    <name evidence="4" type="ORF">J9253_06815</name>
</gene>
<name>A0ABX7X0R3_9GAMM</name>
<protein>
    <submittedName>
        <fullName evidence="4">Transposase</fullName>
    </submittedName>
</protein>
<dbReference type="Pfam" id="PF05901">
    <property type="entry name" value="Excalibur"/>
    <property type="match status" value="1"/>
</dbReference>
<dbReference type="InterPro" id="IPR008613">
    <property type="entry name" value="Excalibur_Ca-bd_domain"/>
</dbReference>
<dbReference type="EMBL" id="CP072801">
    <property type="protein sequence ID" value="QTR48358.1"/>
    <property type="molecule type" value="Genomic_DNA"/>
</dbReference>